<dbReference type="AlphaFoldDB" id="A0A1E5VK36"/>
<name>A0A1E5VK36_9POAL</name>
<gene>
    <name evidence="1" type="ORF">BAE44_0013479</name>
</gene>
<dbReference type="STRING" id="888268.A0A1E5VK36"/>
<evidence type="ECO:0000313" key="2">
    <source>
        <dbReference type="Proteomes" id="UP000095767"/>
    </source>
</evidence>
<accession>A0A1E5VK36</accession>
<reference evidence="1 2" key="1">
    <citation type="submission" date="2016-09" db="EMBL/GenBank/DDBJ databases">
        <title>The draft genome of Dichanthelium oligosanthes: A C3 panicoid grass species.</title>
        <authorList>
            <person name="Studer A.J."/>
            <person name="Schnable J.C."/>
            <person name="Brutnell T.P."/>
        </authorList>
    </citation>
    <scope>NUCLEOTIDE SEQUENCE [LARGE SCALE GENOMIC DNA]</scope>
    <source>
        <strain evidence="2">cv. Kellogg 1175</strain>
        <tissue evidence="1">Leaf</tissue>
    </source>
</reference>
<organism evidence="1 2">
    <name type="scientific">Dichanthelium oligosanthes</name>
    <dbReference type="NCBI Taxonomy" id="888268"/>
    <lineage>
        <taxon>Eukaryota</taxon>
        <taxon>Viridiplantae</taxon>
        <taxon>Streptophyta</taxon>
        <taxon>Embryophyta</taxon>
        <taxon>Tracheophyta</taxon>
        <taxon>Spermatophyta</taxon>
        <taxon>Magnoliopsida</taxon>
        <taxon>Liliopsida</taxon>
        <taxon>Poales</taxon>
        <taxon>Poaceae</taxon>
        <taxon>PACMAD clade</taxon>
        <taxon>Panicoideae</taxon>
        <taxon>Panicodae</taxon>
        <taxon>Paniceae</taxon>
        <taxon>Dichantheliinae</taxon>
        <taxon>Dichanthelium</taxon>
    </lineage>
</organism>
<evidence type="ECO:0000313" key="1">
    <source>
        <dbReference type="EMBL" id="OEL25503.1"/>
    </source>
</evidence>
<dbReference type="Proteomes" id="UP000095767">
    <property type="component" value="Unassembled WGS sequence"/>
</dbReference>
<comment type="caution">
    <text evidence="1">The sequence shown here is derived from an EMBL/GenBank/DDBJ whole genome shotgun (WGS) entry which is preliminary data.</text>
</comment>
<dbReference type="EMBL" id="LWDX02037136">
    <property type="protein sequence ID" value="OEL25503.1"/>
    <property type="molecule type" value="Genomic_DNA"/>
</dbReference>
<sequence>MVALSPPHDTVSVDLTPMDSGDEVVQIEMRVVRRREALRSVRVLRAPGFVLGRTTAARRSDGRG</sequence>
<proteinExistence type="predicted"/>
<protein>
    <submittedName>
        <fullName evidence="1">Uncharacterized protein</fullName>
    </submittedName>
</protein>
<keyword evidence="2" id="KW-1185">Reference proteome</keyword>